<evidence type="ECO:0000259" key="1">
    <source>
        <dbReference type="PROSITE" id="PS51186"/>
    </source>
</evidence>
<accession>G7DUS0</accession>
<dbReference type="OrthoDB" id="544277at2759"/>
<dbReference type="HOGENOM" id="CLU_069195_2_0_1"/>
<dbReference type="PANTHER" id="PTHR42791">
    <property type="entry name" value="GNAT FAMILY ACETYLTRANSFERASE"/>
    <property type="match status" value="1"/>
</dbReference>
<dbReference type="InParanoid" id="G7DUS0"/>
<dbReference type="OMA" id="QYYYVFS"/>
<dbReference type="PROSITE" id="PS51186">
    <property type="entry name" value="GNAT"/>
    <property type="match status" value="1"/>
</dbReference>
<dbReference type="CDD" id="cd04301">
    <property type="entry name" value="NAT_SF"/>
    <property type="match status" value="1"/>
</dbReference>
<dbReference type="eggNOG" id="ENOG502RYMB">
    <property type="taxonomic scope" value="Eukaryota"/>
</dbReference>
<organism evidence="2 3">
    <name type="scientific">Mixia osmundae (strain CBS 9802 / IAM 14324 / JCM 22182 / KY 12970)</name>
    <dbReference type="NCBI Taxonomy" id="764103"/>
    <lineage>
        <taxon>Eukaryota</taxon>
        <taxon>Fungi</taxon>
        <taxon>Dikarya</taxon>
        <taxon>Basidiomycota</taxon>
        <taxon>Pucciniomycotina</taxon>
        <taxon>Mixiomycetes</taxon>
        <taxon>Mixiales</taxon>
        <taxon>Mixiaceae</taxon>
        <taxon>Mixia</taxon>
    </lineage>
</organism>
<evidence type="ECO:0000313" key="3">
    <source>
        <dbReference type="Proteomes" id="UP000009131"/>
    </source>
</evidence>
<dbReference type="PANTHER" id="PTHR42791:SF1">
    <property type="entry name" value="N-ACETYLTRANSFERASE DOMAIN-CONTAINING PROTEIN"/>
    <property type="match status" value="1"/>
</dbReference>
<dbReference type="RefSeq" id="XP_014566016.1">
    <property type="nucleotide sequence ID" value="XM_014710530.1"/>
</dbReference>
<dbReference type="InterPro" id="IPR016181">
    <property type="entry name" value="Acyl_CoA_acyltransferase"/>
</dbReference>
<dbReference type="EMBL" id="BABT02000032">
    <property type="protein sequence ID" value="GAA94330.1"/>
    <property type="molecule type" value="Genomic_DNA"/>
</dbReference>
<dbReference type="STRING" id="764103.G7DUS0"/>
<dbReference type="AlphaFoldDB" id="G7DUS0"/>
<dbReference type="Proteomes" id="UP000009131">
    <property type="component" value="Unassembled WGS sequence"/>
</dbReference>
<gene>
    <name evidence="2" type="primary">Mo00981</name>
    <name evidence="2" type="ORF">E5Q_00981</name>
</gene>
<proteinExistence type="predicted"/>
<reference evidence="2 3" key="1">
    <citation type="journal article" date="2011" name="J. Gen. Appl. Microbiol.">
        <title>Draft genome sequencing of the enigmatic basidiomycete Mixia osmundae.</title>
        <authorList>
            <person name="Nishida H."/>
            <person name="Nagatsuka Y."/>
            <person name="Sugiyama J."/>
        </authorList>
    </citation>
    <scope>NUCLEOTIDE SEQUENCE [LARGE SCALE GENOMIC DNA]</scope>
    <source>
        <strain evidence="3">CBS 9802 / IAM 14324 / JCM 22182 / KY 12970</strain>
    </source>
</reference>
<dbReference type="Pfam" id="PF00583">
    <property type="entry name" value="Acetyltransf_1"/>
    <property type="match status" value="1"/>
</dbReference>
<dbReference type="InterPro" id="IPR000182">
    <property type="entry name" value="GNAT_dom"/>
</dbReference>
<feature type="domain" description="N-acetyltransferase" evidence="1">
    <location>
        <begin position="120"/>
        <end position="199"/>
    </location>
</feature>
<name>G7DUS0_MIXOS</name>
<reference evidence="2 3" key="2">
    <citation type="journal article" date="2012" name="Open Biol.">
        <title>Characteristics of nucleosomes and linker DNA regions on the genome of the basidiomycete Mixia osmundae revealed by mono- and dinucleosome mapping.</title>
        <authorList>
            <person name="Nishida H."/>
            <person name="Kondo S."/>
            <person name="Matsumoto T."/>
            <person name="Suzuki Y."/>
            <person name="Yoshikawa H."/>
            <person name="Taylor T.D."/>
            <person name="Sugiyama J."/>
        </authorList>
    </citation>
    <scope>NUCLEOTIDE SEQUENCE [LARGE SCALE GENOMIC DNA]</scope>
    <source>
        <strain evidence="3">CBS 9802 / IAM 14324 / JCM 22182 / KY 12970</strain>
    </source>
</reference>
<comment type="caution">
    <text evidence="2">The sequence shown here is derived from an EMBL/GenBank/DDBJ whole genome shotgun (WGS) entry which is preliminary data.</text>
</comment>
<dbReference type="GO" id="GO:0016747">
    <property type="term" value="F:acyltransferase activity, transferring groups other than amino-acyl groups"/>
    <property type="evidence" value="ECO:0007669"/>
    <property type="project" value="InterPro"/>
</dbReference>
<dbReference type="Gene3D" id="3.40.630.30">
    <property type="match status" value="1"/>
</dbReference>
<evidence type="ECO:0000313" key="2">
    <source>
        <dbReference type="EMBL" id="GAA94330.1"/>
    </source>
</evidence>
<dbReference type="SUPFAM" id="SSF55729">
    <property type="entry name" value="Acyl-CoA N-acyltransferases (Nat)"/>
    <property type="match status" value="1"/>
</dbReference>
<keyword evidence="3" id="KW-1185">Reference proteome</keyword>
<protein>
    <recommendedName>
        <fullName evidence="1">N-acetyltransferase domain-containing protein</fullName>
    </recommendedName>
</protein>
<sequence>MPVTRGGKDRIHEVAEVLTRCFHDDPVIHYFHNALTPAAERDIKLQHFIALVTAAALAGASLEETQAYSGVSIWMPPGTEVGGNWIHIFQSGLVGLIYKLGWGCKKFLFEYTSHSHALERISVSRESWYLFFIATLPEARGQGLCSRLIEPYKELARHEDKQIWLEATTEKSKAIYLHLGFRVTGEFRLGKGSAASNGDVQAGGPGVPVWGMLYDPREHPK</sequence>
<dbReference type="InterPro" id="IPR052523">
    <property type="entry name" value="Trichothecene_AcTrans"/>
</dbReference>